<feature type="non-terminal residue" evidence="2">
    <location>
        <position position="78"/>
    </location>
</feature>
<dbReference type="InterPro" id="IPR050151">
    <property type="entry name" value="Class-I_Pyr_Nuc-Dis_Oxidored"/>
</dbReference>
<sequence length="78" mass="8424">ITPAKDGKPVSIELIDAKTKELKDTLEINVETQRGFIPVTERMQVLDKDGNLVPNLYCIGDANGKMMLAHAASAQGIS</sequence>
<reference evidence="2 3" key="1">
    <citation type="submission" date="2020-06" db="EMBL/GenBank/DDBJ databases">
        <title>Transcriptomic and genomic resources for Thalictrum thalictroides and T. hernandezii: Facilitating candidate gene discovery in an emerging model plant lineage.</title>
        <authorList>
            <person name="Arias T."/>
            <person name="Riano-Pachon D.M."/>
            <person name="Di Stilio V.S."/>
        </authorList>
    </citation>
    <scope>NUCLEOTIDE SEQUENCE [LARGE SCALE GENOMIC DNA]</scope>
    <source>
        <strain evidence="3">cv. WT478/WT964</strain>
        <tissue evidence="2">Leaves</tissue>
    </source>
</reference>
<dbReference type="AlphaFoldDB" id="A0A7J6UUP9"/>
<evidence type="ECO:0000256" key="1">
    <source>
        <dbReference type="ARBA" id="ARBA00007532"/>
    </source>
</evidence>
<dbReference type="InterPro" id="IPR036188">
    <property type="entry name" value="FAD/NAD-bd_sf"/>
</dbReference>
<dbReference type="OrthoDB" id="1963455at2759"/>
<protein>
    <submittedName>
        <fullName evidence="2">Dihydrolipoyl dehydrogenase</fullName>
    </submittedName>
</protein>
<evidence type="ECO:0000313" key="2">
    <source>
        <dbReference type="EMBL" id="KAF5176324.1"/>
    </source>
</evidence>
<dbReference type="PANTHER" id="PTHR22912:SF151">
    <property type="entry name" value="DIHYDROLIPOYL DEHYDROGENASE, MITOCHONDRIAL"/>
    <property type="match status" value="1"/>
</dbReference>
<dbReference type="GO" id="GO:0045252">
    <property type="term" value="C:oxoglutarate dehydrogenase complex"/>
    <property type="evidence" value="ECO:0007669"/>
    <property type="project" value="TreeGrafter"/>
</dbReference>
<feature type="non-terminal residue" evidence="2">
    <location>
        <position position="1"/>
    </location>
</feature>
<name>A0A7J6UUP9_THATH</name>
<dbReference type="Proteomes" id="UP000554482">
    <property type="component" value="Unassembled WGS sequence"/>
</dbReference>
<dbReference type="Gene3D" id="3.50.50.60">
    <property type="entry name" value="FAD/NAD(P)-binding domain"/>
    <property type="match status" value="1"/>
</dbReference>
<gene>
    <name evidence="2" type="ORF">FRX31_034089</name>
</gene>
<comment type="similarity">
    <text evidence="1">Belongs to the class-I pyridine nucleotide-disulfide oxidoreductase family.</text>
</comment>
<comment type="caution">
    <text evidence="2">The sequence shown here is derived from an EMBL/GenBank/DDBJ whole genome shotgun (WGS) entry which is preliminary data.</text>
</comment>
<accession>A0A7J6UUP9</accession>
<dbReference type="GO" id="GO:0005739">
    <property type="term" value="C:mitochondrion"/>
    <property type="evidence" value="ECO:0007669"/>
    <property type="project" value="TreeGrafter"/>
</dbReference>
<dbReference type="SUPFAM" id="SSF51905">
    <property type="entry name" value="FAD/NAD(P)-binding domain"/>
    <property type="match status" value="1"/>
</dbReference>
<evidence type="ECO:0000313" key="3">
    <source>
        <dbReference type="Proteomes" id="UP000554482"/>
    </source>
</evidence>
<dbReference type="GO" id="GO:0006103">
    <property type="term" value="P:2-oxoglutarate metabolic process"/>
    <property type="evidence" value="ECO:0007669"/>
    <property type="project" value="TreeGrafter"/>
</dbReference>
<keyword evidence="3" id="KW-1185">Reference proteome</keyword>
<dbReference type="GO" id="GO:0050660">
    <property type="term" value="F:flavin adenine dinucleotide binding"/>
    <property type="evidence" value="ECO:0007669"/>
    <property type="project" value="TreeGrafter"/>
</dbReference>
<dbReference type="EMBL" id="JABWDY010042896">
    <property type="protein sequence ID" value="KAF5176324.1"/>
    <property type="molecule type" value="Genomic_DNA"/>
</dbReference>
<dbReference type="GO" id="GO:0004148">
    <property type="term" value="F:dihydrolipoyl dehydrogenase (NADH) activity"/>
    <property type="evidence" value="ECO:0007669"/>
    <property type="project" value="TreeGrafter"/>
</dbReference>
<proteinExistence type="inferred from homology"/>
<dbReference type="PANTHER" id="PTHR22912">
    <property type="entry name" value="DISULFIDE OXIDOREDUCTASE"/>
    <property type="match status" value="1"/>
</dbReference>
<organism evidence="2 3">
    <name type="scientific">Thalictrum thalictroides</name>
    <name type="common">Rue-anemone</name>
    <name type="synonym">Anemone thalictroides</name>
    <dbReference type="NCBI Taxonomy" id="46969"/>
    <lineage>
        <taxon>Eukaryota</taxon>
        <taxon>Viridiplantae</taxon>
        <taxon>Streptophyta</taxon>
        <taxon>Embryophyta</taxon>
        <taxon>Tracheophyta</taxon>
        <taxon>Spermatophyta</taxon>
        <taxon>Magnoliopsida</taxon>
        <taxon>Ranunculales</taxon>
        <taxon>Ranunculaceae</taxon>
        <taxon>Thalictroideae</taxon>
        <taxon>Thalictrum</taxon>
    </lineage>
</organism>